<evidence type="ECO:0000313" key="9">
    <source>
        <dbReference type="EMBL" id="EJK74846.1"/>
    </source>
</evidence>
<keyword evidence="6" id="KW-0472">Membrane</keyword>
<comment type="similarity">
    <text evidence="4">Belongs to the cyclic nucleotide phosphodiesterase family.</text>
</comment>
<evidence type="ECO:0000259" key="7">
    <source>
        <dbReference type="PROSITE" id="PS50125"/>
    </source>
</evidence>
<feature type="non-terminal residue" evidence="9">
    <location>
        <position position="1"/>
    </location>
</feature>
<feature type="binding site" evidence="3">
    <location>
        <position position="609"/>
    </location>
    <ligand>
        <name>Zn(2+)</name>
        <dbReference type="ChEBI" id="CHEBI:29105"/>
        <label>1</label>
    </ligand>
</feature>
<comment type="cofactor">
    <cofactor evidence="4">
        <name>a divalent metal cation</name>
        <dbReference type="ChEBI" id="CHEBI:60240"/>
    </cofactor>
    <text evidence="4">Binds 2 divalent metal cations per subunit. Site 1 may preferentially bind zinc ions, while site 2 has a preference for magnesium and/or manganese ions.</text>
</comment>
<feature type="compositionally biased region" description="Basic residues" evidence="5">
    <location>
        <begin position="1"/>
        <end position="10"/>
    </location>
</feature>
<feature type="domain" description="Guanylate cyclase" evidence="7">
    <location>
        <begin position="1381"/>
        <end position="1534"/>
    </location>
</feature>
<dbReference type="GO" id="GO:0035556">
    <property type="term" value="P:intracellular signal transduction"/>
    <property type="evidence" value="ECO:0007669"/>
    <property type="project" value="InterPro"/>
</dbReference>
<dbReference type="PROSITE" id="PS00126">
    <property type="entry name" value="PDEASE_I_1"/>
    <property type="match status" value="1"/>
</dbReference>
<name>K0TKX8_THAOC</name>
<dbReference type="Gene3D" id="3.30.450.40">
    <property type="match status" value="1"/>
</dbReference>
<keyword evidence="6" id="KW-0812">Transmembrane</keyword>
<dbReference type="SMART" id="SM00471">
    <property type="entry name" value="HDc"/>
    <property type="match status" value="1"/>
</dbReference>
<dbReference type="GO" id="GO:0009190">
    <property type="term" value="P:cyclic nucleotide biosynthetic process"/>
    <property type="evidence" value="ECO:0007669"/>
    <property type="project" value="InterPro"/>
</dbReference>
<feature type="active site" description="Proton donor" evidence="1">
    <location>
        <position position="568"/>
    </location>
</feature>
<dbReference type="Proteomes" id="UP000266841">
    <property type="component" value="Unassembled WGS sequence"/>
</dbReference>
<feature type="region of interest" description="Disordered" evidence="5">
    <location>
        <begin position="1"/>
        <end position="166"/>
    </location>
</feature>
<protein>
    <recommendedName>
        <fullName evidence="4">Phosphodiesterase</fullName>
        <ecNumber evidence="4">3.1.4.-</ecNumber>
    </recommendedName>
</protein>
<keyword evidence="10" id="KW-1185">Reference proteome</keyword>
<dbReference type="eggNOG" id="KOG3689">
    <property type="taxonomic scope" value="Eukaryota"/>
</dbReference>
<feature type="binding site" evidence="3">
    <location>
        <position position="714"/>
    </location>
    <ligand>
        <name>Zn(2+)</name>
        <dbReference type="ChEBI" id="CHEBI:29105"/>
        <label>1</label>
    </ligand>
</feature>
<feature type="transmembrane region" description="Helical" evidence="6">
    <location>
        <begin position="962"/>
        <end position="980"/>
    </location>
</feature>
<feature type="region of interest" description="Disordered" evidence="5">
    <location>
        <begin position="213"/>
        <end position="270"/>
    </location>
</feature>
<dbReference type="InterPro" id="IPR001054">
    <property type="entry name" value="A/G_cyclase"/>
</dbReference>
<feature type="binding site" evidence="3">
    <location>
        <position position="608"/>
    </location>
    <ligand>
        <name>Zn(2+)</name>
        <dbReference type="ChEBI" id="CHEBI:29105"/>
        <label>1</label>
    </ligand>
</feature>
<gene>
    <name evidence="9" type="ORF">THAOC_03452</name>
</gene>
<dbReference type="InterPro" id="IPR029787">
    <property type="entry name" value="Nucleotide_cyclase"/>
</dbReference>
<dbReference type="GO" id="GO:0046872">
    <property type="term" value="F:metal ion binding"/>
    <property type="evidence" value="ECO:0007669"/>
    <property type="project" value="UniProtKB-KW"/>
</dbReference>
<dbReference type="EC" id="3.1.4.-" evidence="4"/>
<feature type="compositionally biased region" description="Basic and acidic residues" evidence="5">
    <location>
        <begin position="214"/>
        <end position="225"/>
    </location>
</feature>
<dbReference type="PANTHER" id="PTHR43336">
    <property type="entry name" value="OXYGEN SENSOR HISTIDINE KINASE RESPONSE REGULATOR DEVS/DOSS"/>
    <property type="match status" value="1"/>
</dbReference>
<feature type="compositionally biased region" description="Basic and acidic residues" evidence="5">
    <location>
        <begin position="124"/>
        <end position="136"/>
    </location>
</feature>
<dbReference type="SUPFAM" id="SSF109604">
    <property type="entry name" value="HD-domain/PDEase-like"/>
    <property type="match status" value="1"/>
</dbReference>
<dbReference type="OrthoDB" id="46051at2759"/>
<dbReference type="InterPro" id="IPR003607">
    <property type="entry name" value="HD/PDEase_dom"/>
</dbReference>
<keyword evidence="4" id="KW-0378">Hydrolase</keyword>
<dbReference type="InterPro" id="IPR023174">
    <property type="entry name" value="PDEase_CS"/>
</dbReference>
<dbReference type="CDD" id="cd07302">
    <property type="entry name" value="CHD"/>
    <property type="match status" value="1"/>
</dbReference>
<evidence type="ECO:0000256" key="3">
    <source>
        <dbReference type="PIRSR" id="PIRSR623088-3"/>
    </source>
</evidence>
<dbReference type="Pfam" id="PF00233">
    <property type="entry name" value="PDEase_I"/>
    <property type="match status" value="1"/>
</dbReference>
<dbReference type="SUPFAM" id="SSF55073">
    <property type="entry name" value="Nucleotide cyclase"/>
    <property type="match status" value="1"/>
</dbReference>
<evidence type="ECO:0000259" key="8">
    <source>
        <dbReference type="PROSITE" id="PS51845"/>
    </source>
</evidence>
<dbReference type="InterPro" id="IPR002073">
    <property type="entry name" value="PDEase_catalytic_dom"/>
</dbReference>
<keyword evidence="3 4" id="KW-0479">Metal-binding</keyword>
<dbReference type="EMBL" id="AGNL01003323">
    <property type="protein sequence ID" value="EJK74846.1"/>
    <property type="molecule type" value="Genomic_DNA"/>
</dbReference>
<organism evidence="9 10">
    <name type="scientific">Thalassiosira oceanica</name>
    <name type="common">Marine diatom</name>
    <dbReference type="NCBI Taxonomy" id="159749"/>
    <lineage>
        <taxon>Eukaryota</taxon>
        <taxon>Sar</taxon>
        <taxon>Stramenopiles</taxon>
        <taxon>Ochrophyta</taxon>
        <taxon>Bacillariophyta</taxon>
        <taxon>Coscinodiscophyceae</taxon>
        <taxon>Thalassiosirophycidae</taxon>
        <taxon>Thalassiosirales</taxon>
        <taxon>Thalassiosiraceae</taxon>
        <taxon>Thalassiosira</taxon>
    </lineage>
</organism>
<feature type="region of interest" description="Disordered" evidence="5">
    <location>
        <begin position="849"/>
        <end position="891"/>
    </location>
</feature>
<evidence type="ECO:0000256" key="4">
    <source>
        <dbReference type="RuleBase" id="RU363067"/>
    </source>
</evidence>
<comment type="caution">
    <text evidence="9">The sequence shown here is derived from an EMBL/GenBank/DDBJ whole genome shotgun (WGS) entry which is preliminary data.</text>
</comment>
<dbReference type="Gene3D" id="3.30.70.1230">
    <property type="entry name" value="Nucleotide cyclase"/>
    <property type="match status" value="1"/>
</dbReference>
<sequence>FGHGRSRKLRSSSEPRSNSRGRGLGRREERSRSSSGGRIHEARDESAVRSPLSFLAGGNNSFVGDDGSRRGDDGDTRLPGRLSRRKSSSDHSSRERITEARNPYEPNANIRLASAPRGPQRGDAWTKLDDTDDRYYGVKKRGGGRKTGENPPGGGKGKNVAPQSTPEGFWSLTFVDEKHLHNHPKFSGSSKATWFSPKGFLVSLRKLKRTTSFKRRENRDEEKRTPFRHGWPGNQKMTRKSSQVSPHHSTGADVPRPLSRSSLQKKAKSSLSPLKNRLTLNVEKFDQVLSPNFTSGFEESDECFCEVTQKASALIGAEKCFLFIRDTKEQKLYSYVKDSEGKPVRLTKPIDRGITGSILSESSGYFTSKVFQSNVWSHELDELPDYVTLCYLAWPIWDFAACKSIGVVEFRNKINGVFSNADLQLARIIALQLGHAVINYKQQELIAGHTEAISQAYEKNFEQEEEINLPSQNENLRTAAGASGGGGRGAFSLTKQPSLFTTRRSSVAVNDRAWDFDVFQKSEEELLMHAIDIFDERGLFSRFSIPVSTFVNFVNAVKDGYAEQAPYHNSYHAYDVMHVCYLLMTKCRADEYLESFNVLSILVAALAHDLGHDGFNNAFHANSGSDLAVTYNGISILENYSAAYLFRILRKKDCNIFLRLNDEEMYKMRTRLIDMILDTDAKNHFMLMTRFKHGLEMKKLSRGLLSSMILHVSDVSNPTRPGPIARQWAYSVQREFFRQGDREKQLGIAHSPFMDRDYENLPRMQVSFSRLHSIVTNLTLTISPLPKIAFIDAVVQPVFQLLADFLPSVEDHCIKPLQLNRAFWHSMCQRGANKTDDIKFFLASQTSNDLVPSPPPVNTLADGRRESESSVDSFGDEEPIPGIPSNADKDNTPNIRRASVISLNLEGRRDSVDPELGLRFEKGEEKRLSTRRLSLPMQMKKSSQTASRVVLSGMKGLLSSRLFQALTLACTIYSLFAFDLNIAVGTMNGDTIVDYVTFGVLVVFVIELCLSLACVDGYFHFFLWLDIAATISLWFEISFLLELTSGPDMGTDFALAKAGRAAKAGARAGRLASILRMIRVAKWTLGRVMRRARTNENTKGDELDDDLHFSMSVIGRRMTESITKKVIIAVVLMLILFSATETNYTPDARQLTLDSIAKFPDSLALRDSYFQSHENIVSFIGHGYEFSDQLRLEGLRAVEVLTLFADTNDSVSAQFDISSDVHQEAWTSLLITFFVSILLATMGLLFSRDAYKMVIHPIEKMKSTIQSLSENPLLHLERIRSRGSSRSESNETDMLQQAITKMASLLQVGFGSAGAEIIAKNLSDMGGKSRRIDDNASSATWLIFLNAPPPPPLQRPEPNGTRNSRRECIHIAGKYHFGNAIFGFCDIRDFTFATEGLQQDVMLFVNKIAEITHRHVVDSGGHPNKNIGDAFLLVWKLKSGKNTNSSGDLQKELFDNSLTFMQRVIRDINRAGNLSSFLSSGKMNAAWASSLSTYKVAMGVGLHKGWAIEGAIGSSVKIDASYLSPNVNLASRLESATKQYAVPLLMSQQFFGGLSGSIQSTCRRCDKVIFKGSTDPIVIYAQDLEPLTAYQQKQTPAITNNLAELLRLTTCDETVQDKYRGLLADAQAKLDSTSELAHREVYDFLFNSYLDRAWTRCRLLCHIWLKSFPADAIVHCLVKHLAVHDFDCPADWPGAHRLTDK</sequence>
<feature type="compositionally biased region" description="Basic and acidic residues" evidence="5">
    <location>
        <begin position="25"/>
        <end position="47"/>
    </location>
</feature>
<feature type="transmembrane region" description="Helical" evidence="6">
    <location>
        <begin position="992"/>
        <end position="1013"/>
    </location>
</feature>
<feature type="compositionally biased region" description="Basic and acidic residues" evidence="5">
    <location>
        <begin position="66"/>
        <end position="78"/>
    </location>
</feature>
<dbReference type="PANTHER" id="PTHR43336:SF3">
    <property type="entry name" value="GUANYLATE CYCLASE DOMAIN-CONTAINING PROTEIN"/>
    <property type="match status" value="1"/>
</dbReference>
<feature type="transmembrane region" description="Helical" evidence="6">
    <location>
        <begin position="1225"/>
        <end position="1246"/>
    </location>
</feature>
<feature type="binding site" evidence="2">
    <location>
        <position position="609"/>
    </location>
    <ligand>
        <name>AMP</name>
        <dbReference type="ChEBI" id="CHEBI:456215"/>
    </ligand>
</feature>
<feature type="transmembrane region" description="Helical" evidence="6">
    <location>
        <begin position="1126"/>
        <end position="1144"/>
    </location>
</feature>
<keyword evidence="6" id="KW-1133">Transmembrane helix</keyword>
<accession>K0TKX8</accession>
<dbReference type="InterPro" id="IPR029016">
    <property type="entry name" value="GAF-like_dom_sf"/>
</dbReference>
<dbReference type="PRINTS" id="PR00387">
    <property type="entry name" value="PDIESTERASE1"/>
</dbReference>
<dbReference type="Pfam" id="PF00211">
    <property type="entry name" value="Guanylate_cyc"/>
    <property type="match status" value="1"/>
</dbReference>
<feature type="binding site" evidence="3">
    <location>
        <position position="609"/>
    </location>
    <ligand>
        <name>Zn(2+)</name>
        <dbReference type="ChEBI" id="CHEBI:29105"/>
        <label>2</label>
    </ligand>
</feature>
<evidence type="ECO:0000256" key="5">
    <source>
        <dbReference type="SAM" id="MobiDB-lite"/>
    </source>
</evidence>
<evidence type="ECO:0000313" key="10">
    <source>
        <dbReference type="Proteomes" id="UP000266841"/>
    </source>
</evidence>
<feature type="binding site" evidence="2">
    <location>
        <position position="765"/>
    </location>
    <ligand>
        <name>AMP</name>
        <dbReference type="ChEBI" id="CHEBI:456215"/>
    </ligand>
</feature>
<feature type="domain" description="PDEase" evidence="8">
    <location>
        <begin position="462"/>
        <end position="831"/>
    </location>
</feature>
<feature type="binding site" evidence="3">
    <location>
        <position position="572"/>
    </location>
    <ligand>
        <name>Zn(2+)</name>
        <dbReference type="ChEBI" id="CHEBI:29105"/>
        <label>1</label>
    </ligand>
</feature>
<dbReference type="InterPro" id="IPR036971">
    <property type="entry name" value="PDEase_catalytic_dom_sf"/>
</dbReference>
<dbReference type="InterPro" id="IPR023088">
    <property type="entry name" value="PDEase"/>
</dbReference>
<dbReference type="PROSITE" id="PS50125">
    <property type="entry name" value="GUANYLATE_CYCLASE_2"/>
    <property type="match status" value="1"/>
</dbReference>
<feature type="binding site" evidence="2">
    <location>
        <position position="714"/>
    </location>
    <ligand>
        <name>AMP</name>
        <dbReference type="ChEBI" id="CHEBI:456215"/>
    </ligand>
</feature>
<dbReference type="CDD" id="cd00077">
    <property type="entry name" value="HDc"/>
    <property type="match status" value="1"/>
</dbReference>
<feature type="binding site" evidence="2">
    <location>
        <begin position="568"/>
        <end position="572"/>
    </location>
    <ligand>
        <name>AMP</name>
        <dbReference type="ChEBI" id="CHEBI:456215"/>
    </ligand>
</feature>
<dbReference type="Gene3D" id="1.10.1300.10">
    <property type="entry name" value="3'5'-cyclic nucleotide phosphodiesterase, catalytic domain"/>
    <property type="match status" value="1"/>
</dbReference>
<reference evidence="9 10" key="1">
    <citation type="journal article" date="2012" name="Genome Biol.">
        <title>Genome and low-iron response of an oceanic diatom adapted to chronic iron limitation.</title>
        <authorList>
            <person name="Lommer M."/>
            <person name="Specht M."/>
            <person name="Roy A.S."/>
            <person name="Kraemer L."/>
            <person name="Andreson R."/>
            <person name="Gutowska M.A."/>
            <person name="Wolf J."/>
            <person name="Bergner S.V."/>
            <person name="Schilhabel M.B."/>
            <person name="Klostermeier U.C."/>
            <person name="Beiko R.G."/>
            <person name="Rosenstiel P."/>
            <person name="Hippler M."/>
            <person name="Laroche J."/>
        </authorList>
    </citation>
    <scope>NUCLEOTIDE SEQUENCE [LARGE SCALE GENOMIC DNA]</scope>
    <source>
        <strain evidence="9 10">CCMP1005</strain>
    </source>
</reference>
<feature type="compositionally biased region" description="Basic and acidic residues" evidence="5">
    <location>
        <begin position="87"/>
        <end position="99"/>
    </location>
</feature>
<evidence type="ECO:0000256" key="6">
    <source>
        <dbReference type="SAM" id="Phobius"/>
    </source>
</evidence>
<evidence type="ECO:0000256" key="2">
    <source>
        <dbReference type="PIRSR" id="PIRSR623088-2"/>
    </source>
</evidence>
<evidence type="ECO:0000256" key="1">
    <source>
        <dbReference type="PIRSR" id="PIRSR623088-1"/>
    </source>
</evidence>
<dbReference type="PROSITE" id="PS51845">
    <property type="entry name" value="PDEASE_I_2"/>
    <property type="match status" value="1"/>
</dbReference>
<proteinExistence type="inferred from homology"/>
<feature type="transmembrane region" description="Helical" evidence="6">
    <location>
        <begin position="1019"/>
        <end position="1041"/>
    </location>
</feature>
<dbReference type="GO" id="GO:0004114">
    <property type="term" value="F:3',5'-cyclic-nucleotide phosphodiesterase activity"/>
    <property type="evidence" value="ECO:0007669"/>
    <property type="project" value="InterPro"/>
</dbReference>
<dbReference type="SUPFAM" id="SSF55781">
    <property type="entry name" value="GAF domain-like"/>
    <property type="match status" value="1"/>
</dbReference>